<gene>
    <name evidence="1" type="ORF">BGTH12_LOCUS1801</name>
</gene>
<evidence type="ECO:0000313" key="2">
    <source>
        <dbReference type="Proteomes" id="UP000683417"/>
    </source>
</evidence>
<protein>
    <submittedName>
        <fullName evidence="1">BgTH12-07620</fullName>
    </submittedName>
</protein>
<accession>A0A9W4CXL8</accession>
<dbReference type="EMBL" id="CAJHIT010000003">
    <property type="protein sequence ID" value="CAD6500443.1"/>
    <property type="molecule type" value="Genomic_DNA"/>
</dbReference>
<proteinExistence type="predicted"/>
<name>A0A9W4CXL8_BLUGR</name>
<sequence>MDTIAAHTMPQQDDEEAAETHAMISQALNVLNRLLSFKEHETDANSMNLT</sequence>
<reference evidence="1" key="1">
    <citation type="submission" date="2020-10" db="EMBL/GenBank/DDBJ databases">
        <authorList>
            <person name="Muller C M."/>
        </authorList>
    </citation>
    <scope>NUCLEOTIDE SEQUENCE</scope>
    <source>
        <strain evidence="1">THUN-12</strain>
    </source>
</reference>
<evidence type="ECO:0000313" key="1">
    <source>
        <dbReference type="EMBL" id="CAD6500443.1"/>
    </source>
</evidence>
<organism evidence="1 2">
    <name type="scientific">Blumeria graminis f. sp. triticale</name>
    <dbReference type="NCBI Taxonomy" id="1689686"/>
    <lineage>
        <taxon>Eukaryota</taxon>
        <taxon>Fungi</taxon>
        <taxon>Dikarya</taxon>
        <taxon>Ascomycota</taxon>
        <taxon>Pezizomycotina</taxon>
        <taxon>Leotiomycetes</taxon>
        <taxon>Erysiphales</taxon>
        <taxon>Erysiphaceae</taxon>
        <taxon>Blumeria</taxon>
    </lineage>
</organism>
<comment type="caution">
    <text evidence="1">The sequence shown here is derived from an EMBL/GenBank/DDBJ whole genome shotgun (WGS) entry which is preliminary data.</text>
</comment>
<dbReference type="Proteomes" id="UP000683417">
    <property type="component" value="Unassembled WGS sequence"/>
</dbReference>
<dbReference type="AlphaFoldDB" id="A0A9W4CXL8"/>